<protein>
    <recommendedName>
        <fullName evidence="1">JmjC domain-containing protein</fullName>
    </recommendedName>
</protein>
<reference evidence="2" key="1">
    <citation type="submission" date="2021-01" db="EMBL/GenBank/DDBJ databases">
        <authorList>
            <person name="Corre E."/>
            <person name="Pelletier E."/>
            <person name="Niang G."/>
            <person name="Scheremetjew M."/>
            <person name="Finn R."/>
            <person name="Kale V."/>
            <person name="Holt S."/>
            <person name="Cochrane G."/>
            <person name="Meng A."/>
            <person name="Brown T."/>
            <person name="Cohen L."/>
        </authorList>
    </citation>
    <scope>NUCLEOTIDE SEQUENCE</scope>
    <source>
        <strain evidence="2">CCAP 955/1</strain>
    </source>
</reference>
<dbReference type="InterPro" id="IPR003347">
    <property type="entry name" value="JmjC_dom"/>
</dbReference>
<dbReference type="PANTHER" id="PTHR12480:SF21">
    <property type="entry name" value="JMJC DOMAIN-CONTAINING PROTEIN 8"/>
    <property type="match status" value="1"/>
</dbReference>
<dbReference type="InterPro" id="IPR050910">
    <property type="entry name" value="JMJD6_ArgDemeth/LysHydrox"/>
</dbReference>
<dbReference type="PROSITE" id="PS51184">
    <property type="entry name" value="JMJC"/>
    <property type="match status" value="1"/>
</dbReference>
<sequence length="683" mass="73493">MDAQTVSTRSKQLSNLLLKSVSDPAKMDLPMAKKLLSQFNATDSLVGYVNDEIPVLHHLLNLHRLSGSAREKSDLLDIFIACMKVGADPSVPYAADPPLLFKTILLKEFHLAKLISSNSSDAVRGLVEGRVQWSSLFFTQLYSTPSESVPLAKLLLHADTIVRSKGGQDAMGGLEGVRTLLSSASLGKPAVKSIDLDIYSATYARILATIGASEGALERKVYLLDLIRSLDEISGTIHQAILGAVLHDHRAAVRLVQVLTNYVMSATGVTESAYPKGRNALHYLSLSGGAVMLNQLAQFVLDLRGGLEVPSAVALENEGTPSPAQTTCIACEEMLKEALQCADQRGHTPVSYAMMRFSAESPAADALRNLCRVLGLDFDQLVAHAQENNILRDASAGSDTSAGELAPSADGGWQTKRLASGDAFVAAKGDARIAEVHVETLPDNKNFFAQYLNTGTPAIFRRKLSSSADEKDSVLVTQKVFEKEHFLSQYGDVSVPAASIPYASSFGITQMQSTIRQVANSPDTAEAPLYTFCTPSPQWAPRLLTDVPVPRSIHRLKGREGDSGVGEIDPVLASWNLEIQFYLGAAGTGAPVHFHGHALNTLAYGEKQWLLYPPVNAFYSTKPSQELFSSASADAVDESGAIRVTQRAGDVLYVPPLWGHATLNTAQSIGVAHEFSVESFCME</sequence>
<dbReference type="GO" id="GO:0000987">
    <property type="term" value="F:cis-regulatory region sequence-specific DNA binding"/>
    <property type="evidence" value="ECO:0007669"/>
    <property type="project" value="TreeGrafter"/>
</dbReference>
<organism evidence="2">
    <name type="scientific">Spumella elongata</name>
    <dbReference type="NCBI Taxonomy" id="89044"/>
    <lineage>
        <taxon>Eukaryota</taxon>
        <taxon>Sar</taxon>
        <taxon>Stramenopiles</taxon>
        <taxon>Ochrophyta</taxon>
        <taxon>Chrysophyceae</taxon>
        <taxon>Chromulinales</taxon>
        <taxon>Chromulinaceae</taxon>
        <taxon>Spumella</taxon>
    </lineage>
</organism>
<dbReference type="Pfam" id="PF08007">
    <property type="entry name" value="JmjC_2"/>
    <property type="match status" value="1"/>
</dbReference>
<dbReference type="PANTHER" id="PTHR12480">
    <property type="entry name" value="ARGININE DEMETHYLASE AND LYSYL-HYDROXYLASE JMJD"/>
    <property type="match status" value="1"/>
</dbReference>
<gene>
    <name evidence="2" type="ORF">SELO1098_LOCUS3876</name>
</gene>
<dbReference type="GO" id="GO:0005634">
    <property type="term" value="C:nucleus"/>
    <property type="evidence" value="ECO:0007669"/>
    <property type="project" value="TreeGrafter"/>
</dbReference>
<accession>A0A7S3GSE1</accession>
<dbReference type="EMBL" id="HBIC01007705">
    <property type="protein sequence ID" value="CAE0275048.1"/>
    <property type="molecule type" value="Transcribed_RNA"/>
</dbReference>
<proteinExistence type="predicted"/>
<dbReference type="Gene3D" id="2.60.120.650">
    <property type="entry name" value="Cupin"/>
    <property type="match status" value="1"/>
</dbReference>
<dbReference type="SUPFAM" id="SSF51197">
    <property type="entry name" value="Clavaminate synthase-like"/>
    <property type="match status" value="1"/>
</dbReference>
<evidence type="ECO:0000313" key="2">
    <source>
        <dbReference type="EMBL" id="CAE0275048.1"/>
    </source>
</evidence>
<dbReference type="AlphaFoldDB" id="A0A7S3GSE1"/>
<evidence type="ECO:0000259" key="1">
    <source>
        <dbReference type="PROSITE" id="PS51184"/>
    </source>
</evidence>
<feature type="domain" description="JmjC" evidence="1">
    <location>
        <begin position="536"/>
        <end position="683"/>
    </location>
</feature>
<name>A0A7S3GSE1_9STRA</name>